<dbReference type="Proteomes" id="UP000465062">
    <property type="component" value="Chromosome"/>
</dbReference>
<proteinExistence type="inferred from homology"/>
<comment type="similarity">
    <text evidence="2">Belongs to the LytR/CpsA/Psr (LCP) family.</text>
</comment>
<dbReference type="KEGG" id="bvq:FHE72_13345"/>
<keyword evidence="9" id="KW-0804">Transcription</keyword>
<dbReference type="NCBIfam" id="TIGR00350">
    <property type="entry name" value="lytR_cpsA_psr"/>
    <property type="match status" value="1"/>
</dbReference>
<name>A0A6I6UIU9_9BACI</name>
<evidence type="ECO:0000313" key="14">
    <source>
        <dbReference type="EMBL" id="QHE61888.1"/>
    </source>
</evidence>
<comment type="subcellular location">
    <subcellularLocation>
        <location evidence="1">Cell membrane</location>
        <topology evidence="1">Single-pass type II membrane protein</topology>
    </subcellularLocation>
</comment>
<accession>A0A6I6UIU9</accession>
<dbReference type="Gene3D" id="3.40.630.190">
    <property type="entry name" value="LCP protein"/>
    <property type="match status" value="1"/>
</dbReference>
<evidence type="ECO:0000256" key="3">
    <source>
        <dbReference type="ARBA" id="ARBA00022475"/>
    </source>
</evidence>
<evidence type="ECO:0000256" key="10">
    <source>
        <dbReference type="ARBA" id="ARBA00037178"/>
    </source>
</evidence>
<feature type="signal peptide" evidence="12">
    <location>
        <begin position="1"/>
        <end position="25"/>
    </location>
</feature>
<keyword evidence="3" id="KW-1003">Cell membrane</keyword>
<evidence type="ECO:0000256" key="11">
    <source>
        <dbReference type="ARBA" id="ARBA00040752"/>
    </source>
</evidence>
<dbReference type="GO" id="GO:0005886">
    <property type="term" value="C:plasma membrane"/>
    <property type="evidence" value="ECO:0007669"/>
    <property type="project" value="UniProtKB-SubCell"/>
</dbReference>
<protein>
    <recommendedName>
        <fullName evidence="11">Regulatory protein MsrR</fullName>
    </recommendedName>
</protein>
<dbReference type="Pfam" id="PF03816">
    <property type="entry name" value="LytR_cpsA_psr"/>
    <property type="match status" value="1"/>
</dbReference>
<gene>
    <name evidence="14" type="ORF">FHE72_13345</name>
</gene>
<comment type="function">
    <text evidence="10">Involved in SarA attenuation. Affects resistance to oxacillin and teicoplanin, as well as the synthesis of virulence factors.</text>
</comment>
<dbReference type="GO" id="GO:0071555">
    <property type="term" value="P:cell wall organization"/>
    <property type="evidence" value="ECO:0007669"/>
    <property type="project" value="UniProtKB-KW"/>
</dbReference>
<dbReference type="EMBL" id="CP047394">
    <property type="protein sequence ID" value="QHE61888.1"/>
    <property type="molecule type" value="Genomic_DNA"/>
</dbReference>
<reference evidence="14 15" key="1">
    <citation type="submission" date="2019-06" db="EMBL/GenBank/DDBJ databases">
        <title>An operon consisting of a P-type ATPase gene and a transcriptional regular gene given the different cadmium resistance in Bacillus vietamensis 151-6 and Bacillus marisflavi 151-25.</title>
        <authorList>
            <person name="Yu X."/>
        </authorList>
    </citation>
    <scope>NUCLEOTIDE SEQUENCE [LARGE SCALE GENOMIC DNA]</scope>
    <source>
        <strain evidence="14 15">151-6</strain>
    </source>
</reference>
<dbReference type="InterPro" id="IPR004474">
    <property type="entry name" value="LytR_CpsA_psr"/>
</dbReference>
<dbReference type="InterPro" id="IPR050922">
    <property type="entry name" value="LytR/CpsA/Psr_CW_biosynth"/>
</dbReference>
<feature type="domain" description="Cell envelope-related transcriptional attenuator" evidence="13">
    <location>
        <begin position="77"/>
        <end position="215"/>
    </location>
</feature>
<keyword evidence="12" id="KW-0732">Signal</keyword>
<evidence type="ECO:0000256" key="12">
    <source>
        <dbReference type="SAM" id="SignalP"/>
    </source>
</evidence>
<keyword evidence="7" id="KW-0805">Transcription regulation</keyword>
<dbReference type="GeneID" id="77235968"/>
<sequence>MKKIALVLSILLSLFVAVSCSPIWQDEGAPAVEEGSTPKKVLNTSDGSVFPFTLDENKQPVNFLLIGSDQRENEPARADVLMVAQYRPESSTIKIISIMRDTFVEIPGYEKSKINHAYSWGGEELLADTIQKNFNLNIHHTIKIDFNKFISMMDLVFPEGVPVTVTEPMIAHWNWSREPGENVLKGEEILQYVRFRGDSQNDFGRVERQQEIMSLAEKSLMEKMETGEGMKTLVSLIREGLKNVETSTPISEILKYGMSVMLHPIDKVDTLRIPVEGSFTDLKAAHAGLVLEMDEQKNREAIMDFLGSSHHE</sequence>
<keyword evidence="4" id="KW-0812">Transmembrane</keyword>
<keyword evidence="8" id="KW-0472">Membrane</keyword>
<evidence type="ECO:0000313" key="15">
    <source>
        <dbReference type="Proteomes" id="UP000465062"/>
    </source>
</evidence>
<evidence type="ECO:0000256" key="7">
    <source>
        <dbReference type="ARBA" id="ARBA00023015"/>
    </source>
</evidence>
<keyword evidence="5" id="KW-0735">Signal-anchor</keyword>
<keyword evidence="6" id="KW-1133">Transmembrane helix</keyword>
<dbReference type="PROSITE" id="PS51257">
    <property type="entry name" value="PROKAR_LIPOPROTEIN"/>
    <property type="match status" value="1"/>
</dbReference>
<feature type="chain" id="PRO_5038404742" description="Regulatory protein MsrR" evidence="12">
    <location>
        <begin position="26"/>
        <end position="312"/>
    </location>
</feature>
<evidence type="ECO:0000256" key="8">
    <source>
        <dbReference type="ARBA" id="ARBA00023136"/>
    </source>
</evidence>
<organism evidence="14 15">
    <name type="scientific">Rossellomorea vietnamensis</name>
    <dbReference type="NCBI Taxonomy" id="218284"/>
    <lineage>
        <taxon>Bacteria</taxon>
        <taxon>Bacillati</taxon>
        <taxon>Bacillota</taxon>
        <taxon>Bacilli</taxon>
        <taxon>Bacillales</taxon>
        <taxon>Bacillaceae</taxon>
        <taxon>Rossellomorea</taxon>
    </lineage>
</organism>
<dbReference type="PANTHER" id="PTHR33392">
    <property type="entry name" value="POLYISOPRENYL-TEICHOIC ACID--PEPTIDOGLYCAN TEICHOIC ACID TRANSFERASE TAGU"/>
    <property type="match status" value="1"/>
</dbReference>
<evidence type="ECO:0000256" key="1">
    <source>
        <dbReference type="ARBA" id="ARBA00004401"/>
    </source>
</evidence>
<dbReference type="AlphaFoldDB" id="A0A6I6UIU9"/>
<dbReference type="PANTHER" id="PTHR33392:SF8">
    <property type="entry name" value="REGULATORY PROTEIN MSRR"/>
    <property type="match status" value="1"/>
</dbReference>
<evidence type="ECO:0000259" key="13">
    <source>
        <dbReference type="Pfam" id="PF03816"/>
    </source>
</evidence>
<evidence type="ECO:0000256" key="9">
    <source>
        <dbReference type="ARBA" id="ARBA00023163"/>
    </source>
</evidence>
<evidence type="ECO:0000256" key="2">
    <source>
        <dbReference type="ARBA" id="ARBA00006068"/>
    </source>
</evidence>
<evidence type="ECO:0000256" key="6">
    <source>
        <dbReference type="ARBA" id="ARBA00022989"/>
    </source>
</evidence>
<evidence type="ECO:0000256" key="5">
    <source>
        <dbReference type="ARBA" id="ARBA00022968"/>
    </source>
</evidence>
<evidence type="ECO:0000256" key="4">
    <source>
        <dbReference type="ARBA" id="ARBA00022692"/>
    </source>
</evidence>
<dbReference type="RefSeq" id="WP_051758243.1">
    <property type="nucleotide sequence ID" value="NZ_CCDN010000001.1"/>
</dbReference>